<reference evidence="11 12" key="1">
    <citation type="journal article" date="2006" name="Nature">
        <title>Global trends of whole-genome duplications revealed by the ciliate Paramecium tetraurelia.</title>
        <authorList>
            <consortium name="Genoscope"/>
            <person name="Aury J.-M."/>
            <person name="Jaillon O."/>
            <person name="Duret L."/>
            <person name="Noel B."/>
            <person name="Jubin C."/>
            <person name="Porcel B.M."/>
            <person name="Segurens B."/>
            <person name="Daubin V."/>
            <person name="Anthouard V."/>
            <person name="Aiach N."/>
            <person name="Arnaiz O."/>
            <person name="Billaut A."/>
            <person name="Beisson J."/>
            <person name="Blanc I."/>
            <person name="Bouhouche K."/>
            <person name="Camara F."/>
            <person name="Duharcourt S."/>
            <person name="Guigo R."/>
            <person name="Gogendeau D."/>
            <person name="Katinka M."/>
            <person name="Keller A.-M."/>
            <person name="Kissmehl R."/>
            <person name="Klotz C."/>
            <person name="Koll F."/>
            <person name="Le Moue A."/>
            <person name="Lepere C."/>
            <person name="Malinsky S."/>
            <person name="Nowacki M."/>
            <person name="Nowak J.K."/>
            <person name="Plattner H."/>
            <person name="Poulain J."/>
            <person name="Ruiz F."/>
            <person name="Serrano V."/>
            <person name="Zagulski M."/>
            <person name="Dessen P."/>
            <person name="Betermier M."/>
            <person name="Weissenbach J."/>
            <person name="Scarpelli C."/>
            <person name="Schachter V."/>
            <person name="Sperling L."/>
            <person name="Meyer E."/>
            <person name="Cohen J."/>
            <person name="Wincker P."/>
        </authorList>
    </citation>
    <scope>NUCLEOTIDE SEQUENCE [LARGE SCALE GENOMIC DNA]</scope>
    <source>
        <strain evidence="11 12">Stock d4-2</strain>
    </source>
</reference>
<dbReference type="GO" id="GO:0006839">
    <property type="term" value="P:mitochondrial transport"/>
    <property type="evidence" value="ECO:0000318"/>
    <property type="project" value="GO_Central"/>
</dbReference>
<dbReference type="InterPro" id="IPR023395">
    <property type="entry name" value="MCP_dom_sf"/>
</dbReference>
<name>A0DPB0_PARTE</name>
<evidence type="ECO:0000256" key="3">
    <source>
        <dbReference type="ARBA" id="ARBA00022448"/>
    </source>
</evidence>
<accession>A0DPB0</accession>
<dbReference type="RefSeq" id="XP_001452274.1">
    <property type="nucleotide sequence ID" value="XM_001452237.1"/>
</dbReference>
<keyword evidence="4 9" id="KW-0812">Transmembrane</keyword>
<dbReference type="InterPro" id="IPR050567">
    <property type="entry name" value="Mitochondrial_Carrier"/>
</dbReference>
<feature type="repeat" description="Solcar" evidence="9">
    <location>
        <begin position="99"/>
        <end position="187"/>
    </location>
</feature>
<evidence type="ECO:0000256" key="1">
    <source>
        <dbReference type="ARBA" id="ARBA00004225"/>
    </source>
</evidence>
<dbReference type="PANTHER" id="PTHR45624:SF4">
    <property type="entry name" value="CONGESTED-LIKE TRACHEA PROTEIN-RELATED"/>
    <property type="match status" value="1"/>
</dbReference>
<dbReference type="GO" id="GO:1902603">
    <property type="term" value="P:carnitine transmembrane transport"/>
    <property type="evidence" value="ECO:0000318"/>
    <property type="project" value="GO_Central"/>
</dbReference>
<evidence type="ECO:0000256" key="5">
    <source>
        <dbReference type="ARBA" id="ARBA00022737"/>
    </source>
</evidence>
<keyword evidence="7" id="KW-0496">Mitochondrion</keyword>
<dbReference type="Proteomes" id="UP000000600">
    <property type="component" value="Unassembled WGS sequence"/>
</dbReference>
<dbReference type="AlphaFoldDB" id="A0DPB0"/>
<comment type="subcellular location">
    <subcellularLocation>
        <location evidence="1">Mitochondrion membrane</location>
        <topology evidence="1">Multi-pass membrane protein</topology>
    </subcellularLocation>
</comment>
<evidence type="ECO:0000313" key="11">
    <source>
        <dbReference type="EMBL" id="CAK84877.1"/>
    </source>
</evidence>
<evidence type="ECO:0000313" key="12">
    <source>
        <dbReference type="Proteomes" id="UP000000600"/>
    </source>
</evidence>
<keyword evidence="5" id="KW-0677">Repeat</keyword>
<dbReference type="HOGENOM" id="CLU_015166_16_2_1"/>
<dbReference type="PANTHER" id="PTHR45624">
    <property type="entry name" value="MITOCHONDRIAL BASIC AMINO ACIDS TRANSPORTER-RELATED"/>
    <property type="match status" value="1"/>
</dbReference>
<keyword evidence="3 10" id="KW-0813">Transport</keyword>
<dbReference type="GO" id="GO:0005740">
    <property type="term" value="C:mitochondrial envelope"/>
    <property type="evidence" value="ECO:0000318"/>
    <property type="project" value="GO_Central"/>
</dbReference>
<evidence type="ECO:0000256" key="8">
    <source>
        <dbReference type="ARBA" id="ARBA00023136"/>
    </source>
</evidence>
<dbReference type="Pfam" id="PF00153">
    <property type="entry name" value="Mito_carr"/>
    <property type="match status" value="3"/>
</dbReference>
<dbReference type="GO" id="GO:0015227">
    <property type="term" value="F:O-acyl-L-carnitine transmembrane transporter activity"/>
    <property type="evidence" value="ECO:0000318"/>
    <property type="project" value="GO_Central"/>
</dbReference>
<feature type="repeat" description="Solcar" evidence="9">
    <location>
        <begin position="197"/>
        <end position="279"/>
    </location>
</feature>
<dbReference type="PROSITE" id="PS50920">
    <property type="entry name" value="SOLCAR"/>
    <property type="match status" value="3"/>
</dbReference>
<dbReference type="eggNOG" id="KOG0762">
    <property type="taxonomic scope" value="Eukaryota"/>
</dbReference>
<evidence type="ECO:0000256" key="10">
    <source>
        <dbReference type="RuleBase" id="RU000488"/>
    </source>
</evidence>
<proteinExistence type="inferred from homology"/>
<feature type="repeat" description="Solcar" evidence="9">
    <location>
        <begin position="2"/>
        <end position="86"/>
    </location>
</feature>
<gene>
    <name evidence="11" type="ORF">GSPATT00019059001</name>
</gene>
<dbReference type="OrthoDB" id="434730at2759"/>
<dbReference type="InterPro" id="IPR018108">
    <property type="entry name" value="MCP_transmembrane"/>
</dbReference>
<dbReference type="KEGG" id="ptm:GSPATT00019059001"/>
<organism evidence="11 12">
    <name type="scientific">Paramecium tetraurelia</name>
    <dbReference type="NCBI Taxonomy" id="5888"/>
    <lineage>
        <taxon>Eukaryota</taxon>
        <taxon>Sar</taxon>
        <taxon>Alveolata</taxon>
        <taxon>Ciliophora</taxon>
        <taxon>Intramacronucleata</taxon>
        <taxon>Oligohymenophorea</taxon>
        <taxon>Peniculida</taxon>
        <taxon>Parameciidae</taxon>
        <taxon>Paramecium</taxon>
    </lineage>
</organism>
<comment type="similarity">
    <text evidence="2 10">Belongs to the mitochondrial carrier (TC 2.A.29) family.</text>
</comment>
<keyword evidence="8 9" id="KW-0472">Membrane</keyword>
<dbReference type="GeneID" id="5038059"/>
<sequence>MKNIGIDLFVGIVSSCVNTMVGYPMDFIKTRMQLQHTKQGTMQSIIKIIQMEGIKALYRGRVSIQLLNSVFAGSIYFTTYEQIRRQFEKYDNLPRNSYLPLHQTFLAGSTAGICSDLFAIPFEYTKIQSQKQEILKGQKVKGPLYILFETIRKQGIKQIYKGSLLQVIRDFVGCGSFFLAHSETLHFFTPEGKSRNEASQTGIFAASIAAGFGYWVISYPLDIIKTRYQVDNQNVLNVAKQTYLQGGVLQFYKGFKITVLRSVFVNIFQLYTYENLRRACYKYA</sequence>
<evidence type="ECO:0000256" key="4">
    <source>
        <dbReference type="ARBA" id="ARBA00022692"/>
    </source>
</evidence>
<evidence type="ECO:0000256" key="2">
    <source>
        <dbReference type="ARBA" id="ARBA00006375"/>
    </source>
</evidence>
<keyword evidence="12" id="KW-1185">Reference proteome</keyword>
<dbReference type="OMA" id="IIQMEGI"/>
<dbReference type="InParanoid" id="A0DPB0"/>
<evidence type="ECO:0008006" key="13">
    <source>
        <dbReference type="Google" id="ProtNLM"/>
    </source>
</evidence>
<dbReference type="SUPFAM" id="SSF103506">
    <property type="entry name" value="Mitochondrial carrier"/>
    <property type="match status" value="1"/>
</dbReference>
<evidence type="ECO:0000256" key="6">
    <source>
        <dbReference type="ARBA" id="ARBA00022989"/>
    </source>
</evidence>
<dbReference type="Gene3D" id="1.50.40.10">
    <property type="entry name" value="Mitochondrial carrier domain"/>
    <property type="match status" value="1"/>
</dbReference>
<evidence type="ECO:0000256" key="9">
    <source>
        <dbReference type="PROSITE-ProRule" id="PRU00282"/>
    </source>
</evidence>
<evidence type="ECO:0000256" key="7">
    <source>
        <dbReference type="ARBA" id="ARBA00023128"/>
    </source>
</evidence>
<keyword evidence="6" id="KW-1133">Transmembrane helix</keyword>
<dbReference type="EMBL" id="CT868529">
    <property type="protein sequence ID" value="CAK84877.1"/>
    <property type="molecule type" value="Genomic_DNA"/>
</dbReference>
<protein>
    <recommendedName>
        <fullName evidence="13">Mitochondrial carrier protein</fullName>
    </recommendedName>
</protein>
<dbReference type="GO" id="GO:0031966">
    <property type="term" value="C:mitochondrial membrane"/>
    <property type="evidence" value="ECO:0007669"/>
    <property type="project" value="UniProtKB-SubCell"/>
</dbReference>